<keyword evidence="1" id="KW-0378">Hydrolase</keyword>
<evidence type="ECO:0000313" key="1">
    <source>
        <dbReference type="EMBL" id="CAG7611133.1"/>
    </source>
</evidence>
<reference evidence="1" key="1">
    <citation type="submission" date="2021-06" db="EMBL/GenBank/DDBJ databases">
        <authorList>
            <person name="Criscuolo A."/>
        </authorList>
    </citation>
    <scope>NUCLEOTIDE SEQUENCE</scope>
    <source>
        <strain evidence="1">CIP111600</strain>
    </source>
</reference>
<organism evidence="1 2">
    <name type="scientific">Paenibacillus solanacearum</name>
    <dbReference type="NCBI Taxonomy" id="2048548"/>
    <lineage>
        <taxon>Bacteria</taxon>
        <taxon>Bacillati</taxon>
        <taxon>Bacillota</taxon>
        <taxon>Bacilli</taxon>
        <taxon>Bacillales</taxon>
        <taxon>Paenibacillaceae</taxon>
        <taxon>Paenibacillus</taxon>
    </lineage>
</organism>
<dbReference type="GO" id="GO:0005829">
    <property type="term" value="C:cytosol"/>
    <property type="evidence" value="ECO:0007669"/>
    <property type="project" value="TreeGrafter"/>
</dbReference>
<dbReference type="Proteomes" id="UP000693672">
    <property type="component" value="Unassembled WGS sequence"/>
</dbReference>
<dbReference type="NCBIfam" id="TIGR01484">
    <property type="entry name" value="HAD-SF-IIB"/>
    <property type="match status" value="1"/>
</dbReference>
<dbReference type="PANTHER" id="PTHR10000:SF8">
    <property type="entry name" value="HAD SUPERFAMILY HYDROLASE-LIKE, TYPE 3"/>
    <property type="match status" value="1"/>
</dbReference>
<evidence type="ECO:0000313" key="2">
    <source>
        <dbReference type="Proteomes" id="UP000693672"/>
    </source>
</evidence>
<protein>
    <submittedName>
        <fullName evidence="1">Pyridoxal phosphate phosphatase YbhA</fullName>
        <ecNumber evidence="1">3.1.3.74</ecNumber>
    </submittedName>
</protein>
<keyword evidence="2" id="KW-1185">Reference proteome</keyword>
<dbReference type="AlphaFoldDB" id="A0A916JX82"/>
<dbReference type="PANTHER" id="PTHR10000">
    <property type="entry name" value="PHOSPHOSERINE PHOSPHATASE"/>
    <property type="match status" value="1"/>
</dbReference>
<proteinExistence type="predicted"/>
<accession>A0A916JX82</accession>
<dbReference type="GO" id="GO:0000287">
    <property type="term" value="F:magnesium ion binding"/>
    <property type="evidence" value="ECO:0007669"/>
    <property type="project" value="TreeGrafter"/>
</dbReference>
<gene>
    <name evidence="1" type="primary">ybhA</name>
    <name evidence="1" type="ORF">PAESOLCIP111_01336</name>
</gene>
<dbReference type="RefSeq" id="WP_246627322.1">
    <property type="nucleotide sequence ID" value="NZ_CAJVAS010000004.1"/>
</dbReference>
<dbReference type="InterPro" id="IPR006379">
    <property type="entry name" value="HAD-SF_hydro_IIB"/>
</dbReference>
<dbReference type="GO" id="GO:0033883">
    <property type="term" value="F:pyridoxal phosphatase activity"/>
    <property type="evidence" value="ECO:0007669"/>
    <property type="project" value="UniProtKB-EC"/>
</dbReference>
<name>A0A916JX82_9BACL</name>
<dbReference type="Pfam" id="PF08282">
    <property type="entry name" value="Hydrolase_3"/>
    <property type="match status" value="1"/>
</dbReference>
<dbReference type="EMBL" id="CAJVAS010000004">
    <property type="protein sequence ID" value="CAG7611133.1"/>
    <property type="molecule type" value="Genomic_DNA"/>
</dbReference>
<dbReference type="EC" id="3.1.3.74" evidence="1"/>
<comment type="caution">
    <text evidence="1">The sequence shown here is derived from an EMBL/GenBank/DDBJ whole genome shotgun (WGS) entry which is preliminary data.</text>
</comment>
<sequence>MLTYVLTDLDGTLLRSDATLSDFSRSLLTRALEDGHVISYATARSYTSSMNVVSSVPWRYPVVLYNGALLYDPVNRSVVDGHFLSESAALEIIELGRAHGVAPLWFALDAEDREIVLHESMTRTGDRQFLASRPGDPRFREQPSLTPLPGMRTLMLTYIGYERELEPLRRAAAEKFGTHVHMNMMPDRYIQDHYFLEFSDAQANKREGLKLWARLVGACPEQVVVYGDNLNDTGLFEAAGRKVAVANAHPVLLGQADRVAASNDEDGVACDLERELFRGRSLSE</sequence>